<dbReference type="Pfam" id="PF00593">
    <property type="entry name" value="TonB_dep_Rec_b-barrel"/>
    <property type="match status" value="1"/>
</dbReference>
<keyword evidence="6" id="KW-0408">Iron</keyword>
<comment type="caution">
    <text evidence="14">The sequence shown here is derived from an EMBL/GenBank/DDBJ whole genome shotgun (WGS) entry which is preliminary data.</text>
</comment>
<protein>
    <submittedName>
        <fullName evidence="14">SusC/RagA family TonB-linked outer membrane protein</fullName>
    </submittedName>
</protein>
<evidence type="ECO:0000256" key="7">
    <source>
        <dbReference type="ARBA" id="ARBA00023077"/>
    </source>
</evidence>
<dbReference type="SUPFAM" id="SSF49464">
    <property type="entry name" value="Carboxypeptidase regulatory domain-like"/>
    <property type="match status" value="1"/>
</dbReference>
<keyword evidence="2 10" id="KW-0813">Transport</keyword>
<dbReference type="SMART" id="SM00965">
    <property type="entry name" value="STN"/>
    <property type="match status" value="1"/>
</dbReference>
<dbReference type="InterPro" id="IPR011662">
    <property type="entry name" value="Secretin/TonB_short_N"/>
</dbReference>
<feature type="chain" id="PRO_5037664123" evidence="12">
    <location>
        <begin position="18"/>
        <end position="1075"/>
    </location>
</feature>
<keyword evidence="7 11" id="KW-0798">TonB box</keyword>
<keyword evidence="15" id="KW-1185">Reference proteome</keyword>
<feature type="signal peptide" evidence="12">
    <location>
        <begin position="1"/>
        <end position="17"/>
    </location>
</feature>
<dbReference type="SUPFAM" id="SSF56935">
    <property type="entry name" value="Porins"/>
    <property type="match status" value="1"/>
</dbReference>
<dbReference type="EMBL" id="BMFQ01000003">
    <property type="protein sequence ID" value="GGG54924.1"/>
    <property type="molecule type" value="Genomic_DNA"/>
</dbReference>
<dbReference type="Gene3D" id="2.60.40.1120">
    <property type="entry name" value="Carboxypeptidase-like, regulatory domain"/>
    <property type="match status" value="1"/>
</dbReference>
<organism evidence="14 15">
    <name type="scientific">Bizionia arctica</name>
    <dbReference type="NCBI Taxonomy" id="1495645"/>
    <lineage>
        <taxon>Bacteria</taxon>
        <taxon>Pseudomonadati</taxon>
        <taxon>Bacteroidota</taxon>
        <taxon>Flavobacteriia</taxon>
        <taxon>Flavobacteriales</taxon>
        <taxon>Flavobacteriaceae</taxon>
        <taxon>Bizionia</taxon>
    </lineage>
</organism>
<dbReference type="InterPro" id="IPR023997">
    <property type="entry name" value="TonB-dep_OMP_SusC/RagA_CS"/>
</dbReference>
<dbReference type="NCBIfam" id="TIGR04056">
    <property type="entry name" value="OMP_RagA_SusC"/>
    <property type="match status" value="1"/>
</dbReference>
<evidence type="ECO:0000256" key="11">
    <source>
        <dbReference type="RuleBase" id="RU003357"/>
    </source>
</evidence>
<dbReference type="InterPro" id="IPR039426">
    <property type="entry name" value="TonB-dep_rcpt-like"/>
</dbReference>
<keyword evidence="4" id="KW-0406">Ion transport</keyword>
<keyword evidence="9 10" id="KW-0998">Cell outer membrane</keyword>
<evidence type="ECO:0000256" key="1">
    <source>
        <dbReference type="ARBA" id="ARBA00004571"/>
    </source>
</evidence>
<dbReference type="Pfam" id="PF13715">
    <property type="entry name" value="CarbopepD_reg_2"/>
    <property type="match status" value="1"/>
</dbReference>
<dbReference type="InterPro" id="IPR023996">
    <property type="entry name" value="TonB-dep_OMP_SusC/RagA"/>
</dbReference>
<evidence type="ECO:0000256" key="9">
    <source>
        <dbReference type="ARBA" id="ARBA00023237"/>
    </source>
</evidence>
<feature type="domain" description="Secretin/TonB short N-terminal" evidence="13">
    <location>
        <begin position="48"/>
        <end position="97"/>
    </location>
</feature>
<dbReference type="GO" id="GO:0006826">
    <property type="term" value="P:iron ion transport"/>
    <property type="evidence" value="ECO:0007669"/>
    <property type="project" value="UniProtKB-KW"/>
</dbReference>
<sequence length="1075" mass="118111">MRVFLLLITIGLSSAFANSTKAQTKIDINVNDVSLEELFKEIQSKSEFIFFYKDNVLNHQVSLNLKKATLSNILDAALANTNLTYTVDYRQVVIKENLDAKPSSAINTVLRQTSLKGTVLDEAGIPLIGATIIAKGTTVGVSTDFDGNFELLVPEGTITLVVSYIGYITQEINIAGKTTIDIKMVADDTALNEIVIIGYGSEKKALLTESVSFISSEQIKDLHVSSVDGILQGQTSGVQVMQNSGTPGGEMSVRIRGLSSITGSNQPLYIIDGIPVTTGDFGQIGYSGQGSSALTDLNPGDIESISVLKDASATAIYGARATNGIVLITTKRGSNQETVVNVNISSGMQQAWNQIEMLDAQQWMEYRNDLAGTTVFTQEDMDNNTIDTNWQDVIFRTAPVNSFEISAVGGSEKTKFFMGGTLFDQEGILIGTDYTRLNARVNVDHKISEVVTIGTSIGMTYSKTNRVESDQTLHGPLPNGLSTPAIFPVYNPDGSYNQDGPYANPVSIANEAINENFSYRTNSNVYADFKIIDNLIFSTKWGVDFLNFREHAYESTQTVQGAKYNGLGFEAYSNVLNVVSNNLLTYKINLNKNKLEGLLGYSFESYEYRSSFIRGQDYADDDLEYLNSAATIVSASASALDSGLESVFGRVNYNYDEKYIFTFTGRFDSSTKFGDNNRTGFFPAGSVAWRVIEEGFMKNLNVVSDLKLRVSYGLTGNDDISPFLYSELYGNTSYGGQPAIYPSNIPNPDLKWESTAQFNVGINLGFFDNRLTLTADYYNKQTNDLLLSRPLPASSGFSSITENVGKVENQGIELSIESQNFIGENFTWSTQFNISGNRNKVLELYNGQAIDDIGRGGNRIMEGEPIGIFYSYNSLGVDPSTGDIVYEDTNFDGVITSEDRTIVGNPHPDFIAGLTNSFSYKGLDLLIFFQASYGNDVFNGSRLFLESLQGGDNQVEAVINRWQQPGDITDIPRATTDPVASAQNKRVSSRFIEDGSYLRLKNITLGYTISKDFLRRSMFESVRVYLSATNLMTFTKYSGLDPEVNYRGDDNAVIGTDFFTYPQAQTLTIGVNIKL</sequence>
<dbReference type="InterPro" id="IPR037066">
    <property type="entry name" value="Plug_dom_sf"/>
</dbReference>
<reference evidence="14" key="2">
    <citation type="submission" date="2020-09" db="EMBL/GenBank/DDBJ databases">
        <authorList>
            <person name="Sun Q."/>
            <person name="Zhou Y."/>
        </authorList>
    </citation>
    <scope>NUCLEOTIDE SEQUENCE</scope>
    <source>
        <strain evidence="14">CGMCC 1.12751</strain>
    </source>
</reference>
<dbReference type="InterPro" id="IPR008969">
    <property type="entry name" value="CarboxyPept-like_regulatory"/>
</dbReference>
<keyword evidence="3 10" id="KW-1134">Transmembrane beta strand</keyword>
<evidence type="ECO:0000256" key="6">
    <source>
        <dbReference type="ARBA" id="ARBA00023004"/>
    </source>
</evidence>
<proteinExistence type="inferred from homology"/>
<evidence type="ECO:0000256" key="3">
    <source>
        <dbReference type="ARBA" id="ARBA00022452"/>
    </source>
</evidence>
<keyword evidence="12" id="KW-0732">Signal</keyword>
<dbReference type="InterPro" id="IPR000531">
    <property type="entry name" value="Beta-barrel_TonB"/>
</dbReference>
<keyword evidence="4" id="KW-0410">Iron transport</keyword>
<evidence type="ECO:0000256" key="10">
    <source>
        <dbReference type="PROSITE-ProRule" id="PRU01360"/>
    </source>
</evidence>
<dbReference type="NCBIfam" id="TIGR04057">
    <property type="entry name" value="SusC_RagA_signa"/>
    <property type="match status" value="1"/>
</dbReference>
<dbReference type="InterPro" id="IPR036942">
    <property type="entry name" value="Beta-barrel_TonB_sf"/>
</dbReference>
<evidence type="ECO:0000313" key="15">
    <source>
        <dbReference type="Proteomes" id="UP000625976"/>
    </source>
</evidence>
<dbReference type="InterPro" id="IPR012910">
    <property type="entry name" value="Plug_dom"/>
</dbReference>
<dbReference type="GO" id="GO:0009279">
    <property type="term" value="C:cell outer membrane"/>
    <property type="evidence" value="ECO:0007669"/>
    <property type="project" value="UniProtKB-SubCell"/>
</dbReference>
<dbReference type="FunFam" id="2.170.130.10:FF:000008">
    <property type="entry name" value="SusC/RagA family TonB-linked outer membrane protein"/>
    <property type="match status" value="1"/>
</dbReference>
<evidence type="ECO:0000256" key="5">
    <source>
        <dbReference type="ARBA" id="ARBA00022692"/>
    </source>
</evidence>
<evidence type="ECO:0000259" key="13">
    <source>
        <dbReference type="SMART" id="SM00965"/>
    </source>
</evidence>
<accession>A0A917LSY6</accession>
<gene>
    <name evidence="14" type="ORF">GCM10010976_27310</name>
</gene>
<dbReference type="Proteomes" id="UP000625976">
    <property type="component" value="Unassembled WGS sequence"/>
</dbReference>
<evidence type="ECO:0000256" key="2">
    <source>
        <dbReference type="ARBA" id="ARBA00022448"/>
    </source>
</evidence>
<name>A0A917LSY6_9FLAO</name>
<comment type="similarity">
    <text evidence="10 11">Belongs to the TonB-dependent receptor family.</text>
</comment>
<dbReference type="PROSITE" id="PS52016">
    <property type="entry name" value="TONB_DEPENDENT_REC_3"/>
    <property type="match status" value="1"/>
</dbReference>
<evidence type="ECO:0000256" key="4">
    <source>
        <dbReference type="ARBA" id="ARBA00022496"/>
    </source>
</evidence>
<evidence type="ECO:0000256" key="8">
    <source>
        <dbReference type="ARBA" id="ARBA00023136"/>
    </source>
</evidence>
<comment type="subcellular location">
    <subcellularLocation>
        <location evidence="1 10">Cell outer membrane</location>
        <topology evidence="1 10">Multi-pass membrane protein</topology>
    </subcellularLocation>
</comment>
<reference evidence="14" key="1">
    <citation type="journal article" date="2014" name="Int. J. Syst. Evol. Microbiol.">
        <title>Complete genome sequence of Corynebacterium casei LMG S-19264T (=DSM 44701T), isolated from a smear-ripened cheese.</title>
        <authorList>
            <consortium name="US DOE Joint Genome Institute (JGI-PGF)"/>
            <person name="Walter F."/>
            <person name="Albersmeier A."/>
            <person name="Kalinowski J."/>
            <person name="Ruckert C."/>
        </authorList>
    </citation>
    <scope>NUCLEOTIDE SEQUENCE</scope>
    <source>
        <strain evidence="14">CGMCC 1.12751</strain>
    </source>
</reference>
<dbReference type="AlphaFoldDB" id="A0A917LSY6"/>
<dbReference type="Pfam" id="PF07715">
    <property type="entry name" value="Plug"/>
    <property type="match status" value="1"/>
</dbReference>
<dbReference type="Gene3D" id="2.170.130.10">
    <property type="entry name" value="TonB-dependent receptor, plug domain"/>
    <property type="match status" value="1"/>
</dbReference>
<dbReference type="Gene3D" id="2.40.170.20">
    <property type="entry name" value="TonB-dependent receptor, beta-barrel domain"/>
    <property type="match status" value="1"/>
</dbReference>
<keyword evidence="8 10" id="KW-0472">Membrane</keyword>
<evidence type="ECO:0000256" key="12">
    <source>
        <dbReference type="SAM" id="SignalP"/>
    </source>
</evidence>
<keyword evidence="5 10" id="KW-0812">Transmembrane</keyword>
<evidence type="ECO:0000313" key="14">
    <source>
        <dbReference type="EMBL" id="GGG54924.1"/>
    </source>
</evidence>